<sequence>MKKEAEHLIKSVNKFEKAMNAEIERVTKAIDVVENAVIALNEAKKTWKSLQKKINTLEKKTEKLVQYKGIDITVNYERNEAKEAMDFIDGLSTELLLQNGLNKRKEELELVIVDKKYLDEILKKNKEQMTKEESSITFTNSINETLTLTLGLASKDSYYISNIFYHTLPGSRVSIKTLYSFLEYFSGDESKSRTLETFYKRKKKK</sequence>
<organism evidence="1 2">
    <name type="scientific">Muiribacterium halophilum</name>
    <dbReference type="NCBI Taxonomy" id="2053465"/>
    <lineage>
        <taxon>Bacteria</taxon>
        <taxon>Candidatus Muiribacteriota</taxon>
        <taxon>Candidatus Muiribacteriia</taxon>
        <taxon>Candidatus Muiribacteriales</taxon>
        <taxon>Candidatus Muiribacteriaceae</taxon>
        <taxon>Candidatus Muiribacterium</taxon>
    </lineage>
</organism>
<dbReference type="AlphaFoldDB" id="A0A2N5ZF44"/>
<evidence type="ECO:0000313" key="1">
    <source>
        <dbReference type="EMBL" id="PLX17273.1"/>
    </source>
</evidence>
<proteinExistence type="predicted"/>
<dbReference type="EMBL" id="PKTG01000091">
    <property type="protein sequence ID" value="PLX17273.1"/>
    <property type="molecule type" value="Genomic_DNA"/>
</dbReference>
<evidence type="ECO:0000313" key="2">
    <source>
        <dbReference type="Proteomes" id="UP000234857"/>
    </source>
</evidence>
<name>A0A2N5ZF44_MUIH1</name>
<reference evidence="1 2" key="1">
    <citation type="submission" date="2017-11" db="EMBL/GenBank/DDBJ databases">
        <title>Genome-resolved metagenomics identifies genetic mobility, metabolic interactions, and unexpected diversity in perchlorate-reducing communities.</title>
        <authorList>
            <person name="Barnum T.P."/>
            <person name="Figueroa I.A."/>
            <person name="Carlstrom C.I."/>
            <person name="Lucas L.N."/>
            <person name="Engelbrektson A.L."/>
            <person name="Coates J.D."/>
        </authorList>
    </citation>
    <scope>NUCLEOTIDE SEQUENCE [LARGE SCALE GENOMIC DNA]</scope>
    <source>
        <strain evidence="1">BM706</strain>
    </source>
</reference>
<protein>
    <submittedName>
        <fullName evidence="1">Uncharacterized protein</fullName>
    </submittedName>
</protein>
<gene>
    <name evidence="1" type="ORF">C0601_07940</name>
</gene>
<accession>A0A2N5ZF44</accession>
<comment type="caution">
    <text evidence="1">The sequence shown here is derived from an EMBL/GenBank/DDBJ whole genome shotgun (WGS) entry which is preliminary data.</text>
</comment>
<dbReference type="Proteomes" id="UP000234857">
    <property type="component" value="Unassembled WGS sequence"/>
</dbReference>